<dbReference type="PROSITE" id="PS51078">
    <property type="entry name" value="ICLR_ED"/>
    <property type="match status" value="1"/>
</dbReference>
<evidence type="ECO:0000259" key="6">
    <source>
        <dbReference type="PROSITE" id="PS51077"/>
    </source>
</evidence>
<keyword evidence="3" id="KW-0804">Transcription</keyword>
<organism evidence="8 9">
    <name type="scientific">Salinicola corii</name>
    <dbReference type="NCBI Taxonomy" id="2606937"/>
    <lineage>
        <taxon>Bacteria</taxon>
        <taxon>Pseudomonadati</taxon>
        <taxon>Pseudomonadota</taxon>
        <taxon>Gammaproteobacteria</taxon>
        <taxon>Oceanospirillales</taxon>
        <taxon>Halomonadaceae</taxon>
        <taxon>Salinicola</taxon>
    </lineage>
</organism>
<dbReference type="SMART" id="SM00346">
    <property type="entry name" value="HTH_ICLR"/>
    <property type="match status" value="1"/>
</dbReference>
<dbReference type="InterPro" id="IPR014757">
    <property type="entry name" value="Tscrpt_reg_IclR_C"/>
</dbReference>
<reference evidence="8 9" key="1">
    <citation type="submission" date="2019-08" db="EMBL/GenBank/DDBJ databases">
        <title>Bioinformatics analysis of the strain L3 and L5.</title>
        <authorList>
            <person name="Li X."/>
        </authorList>
    </citation>
    <scope>NUCLEOTIDE SEQUENCE [LARGE SCALE GENOMIC DNA]</scope>
    <source>
        <strain evidence="8 9">L3</strain>
    </source>
</reference>
<dbReference type="InterPro" id="IPR036388">
    <property type="entry name" value="WH-like_DNA-bd_sf"/>
</dbReference>
<dbReference type="Gene3D" id="1.10.10.10">
    <property type="entry name" value="Winged helix-like DNA-binding domain superfamily/Winged helix DNA-binding domain"/>
    <property type="match status" value="1"/>
</dbReference>
<keyword evidence="9" id="KW-1185">Reference proteome</keyword>
<dbReference type="Proteomes" id="UP000466024">
    <property type="component" value="Unassembled WGS sequence"/>
</dbReference>
<protein>
    <recommendedName>
        <fullName evidence="4">HTH-type transcriptional repressor AllR</fullName>
    </recommendedName>
    <alternativeName>
        <fullName evidence="5">Negative regulator of allantoin and glyoxylate utilization operons</fullName>
    </alternativeName>
</protein>
<dbReference type="GO" id="GO:0045892">
    <property type="term" value="P:negative regulation of DNA-templated transcription"/>
    <property type="evidence" value="ECO:0007669"/>
    <property type="project" value="TreeGrafter"/>
</dbReference>
<feature type="domain" description="IclR-ED" evidence="7">
    <location>
        <begin position="80"/>
        <end position="263"/>
    </location>
</feature>
<dbReference type="SUPFAM" id="SSF55781">
    <property type="entry name" value="GAF domain-like"/>
    <property type="match status" value="1"/>
</dbReference>
<gene>
    <name evidence="8" type="ORF">F0A16_08895</name>
</gene>
<dbReference type="RefSeq" id="WP_149435044.1">
    <property type="nucleotide sequence ID" value="NZ_VTPX01000004.1"/>
</dbReference>
<evidence type="ECO:0000256" key="3">
    <source>
        <dbReference type="ARBA" id="ARBA00023163"/>
    </source>
</evidence>
<evidence type="ECO:0000259" key="7">
    <source>
        <dbReference type="PROSITE" id="PS51078"/>
    </source>
</evidence>
<dbReference type="SUPFAM" id="SSF46785">
    <property type="entry name" value="Winged helix' DNA-binding domain"/>
    <property type="match status" value="1"/>
</dbReference>
<sequence>MKAPKEPAGPTQGSAMPSVDKALRALLTLADAGPAGLSLNELSSALNLNKSSLHVTLSALKFRGFITQRSDTGFYGLGSSIHTLYQSYINNLDIIGILRPAVRQLSVALNEVCHISILDDKEILYLERIESRKPIQAGTSVGMRIPATNTAMGRIMLAHRYRAFSELEAKFGEGYRQPCANAPASIEGVWERVREARQAGYGLDMEENVPGVVAISIAVLDHSGPVAAVSVATLANEITREALLAYEPSLRSALADVVPSPYWLSRPEDTPRGP</sequence>
<dbReference type="InterPro" id="IPR050707">
    <property type="entry name" value="HTH_MetabolicPath_Reg"/>
</dbReference>
<dbReference type="Gene3D" id="3.30.450.40">
    <property type="match status" value="1"/>
</dbReference>
<dbReference type="InterPro" id="IPR005471">
    <property type="entry name" value="Tscrpt_reg_IclR_N"/>
</dbReference>
<keyword evidence="1" id="KW-0805">Transcription regulation</keyword>
<evidence type="ECO:0000256" key="2">
    <source>
        <dbReference type="ARBA" id="ARBA00023125"/>
    </source>
</evidence>
<dbReference type="GO" id="GO:0003700">
    <property type="term" value="F:DNA-binding transcription factor activity"/>
    <property type="evidence" value="ECO:0007669"/>
    <property type="project" value="TreeGrafter"/>
</dbReference>
<dbReference type="EMBL" id="VTPX01000004">
    <property type="protein sequence ID" value="KAA0018619.1"/>
    <property type="molecule type" value="Genomic_DNA"/>
</dbReference>
<feature type="domain" description="HTH iclR-type" evidence="6">
    <location>
        <begin position="16"/>
        <end position="79"/>
    </location>
</feature>
<name>A0A640WEN5_9GAMM</name>
<dbReference type="GO" id="GO:0003677">
    <property type="term" value="F:DNA binding"/>
    <property type="evidence" value="ECO:0007669"/>
    <property type="project" value="UniProtKB-KW"/>
</dbReference>
<accession>A0A640WEN5</accession>
<dbReference type="PANTHER" id="PTHR30136">
    <property type="entry name" value="HELIX-TURN-HELIX TRANSCRIPTIONAL REGULATOR, ICLR FAMILY"/>
    <property type="match status" value="1"/>
</dbReference>
<proteinExistence type="predicted"/>
<evidence type="ECO:0000256" key="5">
    <source>
        <dbReference type="ARBA" id="ARBA00042627"/>
    </source>
</evidence>
<comment type="caution">
    <text evidence="8">The sequence shown here is derived from an EMBL/GenBank/DDBJ whole genome shotgun (WGS) entry which is preliminary data.</text>
</comment>
<dbReference type="PANTHER" id="PTHR30136:SF24">
    <property type="entry name" value="HTH-TYPE TRANSCRIPTIONAL REPRESSOR ALLR"/>
    <property type="match status" value="1"/>
</dbReference>
<evidence type="ECO:0000256" key="1">
    <source>
        <dbReference type="ARBA" id="ARBA00023015"/>
    </source>
</evidence>
<dbReference type="InterPro" id="IPR036390">
    <property type="entry name" value="WH_DNA-bd_sf"/>
</dbReference>
<dbReference type="AlphaFoldDB" id="A0A640WEN5"/>
<dbReference type="InterPro" id="IPR029016">
    <property type="entry name" value="GAF-like_dom_sf"/>
</dbReference>
<dbReference type="PROSITE" id="PS51077">
    <property type="entry name" value="HTH_ICLR"/>
    <property type="match status" value="1"/>
</dbReference>
<keyword evidence="2" id="KW-0238">DNA-binding</keyword>
<dbReference type="Pfam" id="PF09339">
    <property type="entry name" value="HTH_IclR"/>
    <property type="match status" value="1"/>
</dbReference>
<evidence type="ECO:0000256" key="4">
    <source>
        <dbReference type="ARBA" id="ARBA00040379"/>
    </source>
</evidence>
<evidence type="ECO:0000313" key="9">
    <source>
        <dbReference type="Proteomes" id="UP000466024"/>
    </source>
</evidence>
<dbReference type="Pfam" id="PF01614">
    <property type="entry name" value="IclR_C"/>
    <property type="match status" value="1"/>
</dbReference>
<evidence type="ECO:0000313" key="8">
    <source>
        <dbReference type="EMBL" id="KAA0018619.1"/>
    </source>
</evidence>